<dbReference type="InterPro" id="IPR036789">
    <property type="entry name" value="Ribosomal_uL6-like_a/b-dom_sf"/>
</dbReference>
<keyword evidence="2 6" id="KW-0699">rRNA-binding</keyword>
<dbReference type="RefSeq" id="WP_039721830.1">
    <property type="nucleotide sequence ID" value="NZ_CP037899.1"/>
</dbReference>
<keyword evidence="4 6" id="KW-0689">Ribosomal protein</keyword>
<dbReference type="GO" id="GO:0019843">
    <property type="term" value="F:rRNA binding"/>
    <property type="evidence" value="ECO:0007669"/>
    <property type="project" value="UniProtKB-UniRule"/>
</dbReference>
<dbReference type="EMBL" id="CP037899">
    <property type="protein sequence ID" value="QDQ42056.1"/>
    <property type="molecule type" value="Genomic_DNA"/>
</dbReference>
<evidence type="ECO:0000256" key="1">
    <source>
        <dbReference type="ARBA" id="ARBA00009356"/>
    </source>
</evidence>
<dbReference type="InterPro" id="IPR020040">
    <property type="entry name" value="Ribosomal_uL6_a/b-dom"/>
</dbReference>
<comment type="similarity">
    <text evidence="1 6 7">Belongs to the universal ribosomal protein uL6 family.</text>
</comment>
<dbReference type="InterPro" id="IPR000702">
    <property type="entry name" value="Ribosomal_uL6-like"/>
</dbReference>
<dbReference type="PANTHER" id="PTHR11655:SF14">
    <property type="entry name" value="LARGE RIBOSOMAL SUBUNIT PROTEIN UL6M"/>
    <property type="match status" value="1"/>
</dbReference>
<evidence type="ECO:0000256" key="4">
    <source>
        <dbReference type="ARBA" id="ARBA00022980"/>
    </source>
</evidence>
<comment type="function">
    <text evidence="6 8">This protein binds to the 23S rRNA, and is important in its secondary structure. It is located near the subunit interface in the base of the L7/L12 stalk, and near the tRNA binding site of the peptidyltransferase center.</text>
</comment>
<dbReference type="FunFam" id="3.90.930.12:FF:000001">
    <property type="entry name" value="50S ribosomal protein L6"/>
    <property type="match status" value="1"/>
</dbReference>
<evidence type="ECO:0000313" key="10">
    <source>
        <dbReference type="EMBL" id="KIE58230.1"/>
    </source>
</evidence>
<evidence type="ECO:0000256" key="5">
    <source>
        <dbReference type="ARBA" id="ARBA00023274"/>
    </source>
</evidence>
<name>A0A0C1V3E8_9BACT</name>
<feature type="domain" description="Large ribosomal subunit protein uL6 alpha-beta" evidence="9">
    <location>
        <begin position="12"/>
        <end position="82"/>
    </location>
</feature>
<dbReference type="FunFam" id="3.90.930.12:FF:000002">
    <property type="entry name" value="50S ribosomal protein L6"/>
    <property type="match status" value="1"/>
</dbReference>
<reference evidence="10 12" key="1">
    <citation type="submission" date="2014-08" db="EMBL/GenBank/DDBJ databases">
        <title>Methylacidiphilum kamchatkense strain Kam1 draft genome sequence.</title>
        <authorList>
            <person name="Birkeland N.-K."/>
            <person name="Erikstad H.A."/>
        </authorList>
    </citation>
    <scope>NUCLEOTIDE SEQUENCE [LARGE SCALE GENOMIC DNA]</scope>
    <source>
        <strain evidence="10 12">Kam1</strain>
    </source>
</reference>
<evidence type="ECO:0000256" key="3">
    <source>
        <dbReference type="ARBA" id="ARBA00022884"/>
    </source>
</evidence>
<dbReference type="Gene3D" id="3.90.930.12">
    <property type="entry name" value="Ribosomal protein L6, alpha-beta domain"/>
    <property type="match status" value="2"/>
</dbReference>
<dbReference type="PIRSF" id="PIRSF002162">
    <property type="entry name" value="Ribosomal_L6"/>
    <property type="match status" value="1"/>
</dbReference>
<evidence type="ECO:0000256" key="8">
    <source>
        <dbReference type="RuleBase" id="RU003870"/>
    </source>
</evidence>
<evidence type="ECO:0000313" key="12">
    <source>
        <dbReference type="Proteomes" id="UP000031594"/>
    </source>
</evidence>
<dbReference type="GO" id="GO:0003735">
    <property type="term" value="F:structural constituent of ribosome"/>
    <property type="evidence" value="ECO:0007669"/>
    <property type="project" value="UniProtKB-UniRule"/>
</dbReference>
<dbReference type="AlphaFoldDB" id="A0A0C1V3E8"/>
<gene>
    <name evidence="6" type="primary">rplF</name>
    <name evidence="10" type="ORF">A946_08690</name>
    <name evidence="11" type="ORF">kam1_812</name>
</gene>
<dbReference type="NCBIfam" id="TIGR03654">
    <property type="entry name" value="L6_bact"/>
    <property type="match status" value="1"/>
</dbReference>
<keyword evidence="12" id="KW-1185">Reference proteome</keyword>
<dbReference type="PRINTS" id="PR00059">
    <property type="entry name" value="RIBOSOMALL6"/>
</dbReference>
<protein>
    <recommendedName>
        <fullName evidence="6">Large ribosomal subunit protein uL6</fullName>
    </recommendedName>
</protein>
<dbReference type="Proteomes" id="UP000031594">
    <property type="component" value="Unassembled WGS sequence"/>
</dbReference>
<dbReference type="OrthoDB" id="9805007at2"/>
<evidence type="ECO:0000256" key="2">
    <source>
        <dbReference type="ARBA" id="ARBA00022730"/>
    </source>
</evidence>
<evidence type="ECO:0000256" key="6">
    <source>
        <dbReference type="HAMAP-Rule" id="MF_01365"/>
    </source>
</evidence>
<dbReference type="PANTHER" id="PTHR11655">
    <property type="entry name" value="60S/50S RIBOSOMAL PROTEIN L6/L9"/>
    <property type="match status" value="1"/>
</dbReference>
<dbReference type="InterPro" id="IPR002358">
    <property type="entry name" value="Ribosomal_uL6_CS"/>
</dbReference>
<dbReference type="GO" id="GO:0022625">
    <property type="term" value="C:cytosolic large ribosomal subunit"/>
    <property type="evidence" value="ECO:0007669"/>
    <property type="project" value="UniProtKB-UniRule"/>
</dbReference>
<evidence type="ECO:0000259" key="9">
    <source>
        <dbReference type="Pfam" id="PF00347"/>
    </source>
</evidence>
<evidence type="ECO:0000313" key="11">
    <source>
        <dbReference type="EMBL" id="QDQ42056.1"/>
    </source>
</evidence>
<dbReference type="PROSITE" id="PS00525">
    <property type="entry name" value="RIBOSOMAL_L6_1"/>
    <property type="match status" value="1"/>
</dbReference>
<dbReference type="KEGG" id="mkc:kam1_812"/>
<dbReference type="STRING" id="1202785.A946_08690"/>
<keyword evidence="3 6" id="KW-0694">RNA-binding</keyword>
<evidence type="ECO:0000256" key="7">
    <source>
        <dbReference type="RuleBase" id="RU003869"/>
    </source>
</evidence>
<dbReference type="Proteomes" id="UP000315925">
    <property type="component" value="Chromosome"/>
</dbReference>
<dbReference type="Pfam" id="PF00347">
    <property type="entry name" value="Ribosomal_L6"/>
    <property type="match status" value="2"/>
</dbReference>
<accession>A0A0C1V3E8</accession>
<sequence>MSRIGKMPIKLPAGLQVTIDKNVVTFEGKKGKLSHPLPDFLKVHKRDNTLVVENTSESREAKAMHGLHRSLLYNALVGVQEGFQKKLEINGIGFKAAVEGRKLVMQLGFSHPVVYEIPEGVTVKVQDNTKLTVEGIDKCLVGAVAADIRGFYPPEPYKGKGIRYAGEQIRRKAGKTAQK</sequence>
<dbReference type="GO" id="GO:0002181">
    <property type="term" value="P:cytoplasmic translation"/>
    <property type="evidence" value="ECO:0007669"/>
    <property type="project" value="TreeGrafter"/>
</dbReference>
<organism evidence="11 13">
    <name type="scientific">Methylacidiphilum kamchatkense Kam1</name>
    <dbReference type="NCBI Taxonomy" id="1202785"/>
    <lineage>
        <taxon>Bacteria</taxon>
        <taxon>Pseudomonadati</taxon>
        <taxon>Verrucomicrobiota</taxon>
        <taxon>Methylacidiphilae</taxon>
        <taxon>Methylacidiphilales</taxon>
        <taxon>Methylacidiphilaceae</taxon>
        <taxon>Methylacidiphilum (ex Ratnadevi et al. 2023)</taxon>
    </lineage>
</organism>
<comment type="subunit">
    <text evidence="6">Part of the 50S ribosomal subunit.</text>
</comment>
<dbReference type="InterPro" id="IPR019906">
    <property type="entry name" value="Ribosomal_uL6_bac-type"/>
</dbReference>
<dbReference type="SUPFAM" id="SSF56053">
    <property type="entry name" value="Ribosomal protein L6"/>
    <property type="match status" value="2"/>
</dbReference>
<dbReference type="EMBL" id="JQNX01000006">
    <property type="protein sequence ID" value="KIE58230.1"/>
    <property type="molecule type" value="Genomic_DNA"/>
</dbReference>
<reference evidence="13" key="3">
    <citation type="submission" date="2019-03" db="EMBL/GenBank/DDBJ databases">
        <title>Complete genome of Methylacidiphilum kamchatkense Kam1.</title>
        <authorList>
            <person name="Kruse T."/>
            <person name="Murarilal Ratnadevi C."/>
            <person name="Erikstad H.-A."/>
            <person name="Birkeland N.-K."/>
        </authorList>
    </citation>
    <scope>NUCLEOTIDE SEQUENCE [LARGE SCALE GENOMIC DNA]</scope>
    <source>
        <strain evidence="13">kam1</strain>
    </source>
</reference>
<reference evidence="11" key="2">
    <citation type="journal article" date="2019" name="BMC Genomics">
        <title>Complete genome sequence analysis of the thermoacidophilic verrucomicrobial methanotroph 'Candidatus Methylacidiphilum kamchatkense' strain Kam1 and comparison with its closest relatives.</title>
        <authorList>
            <person name="Kruse T."/>
            <person name="Ratnadevi C.M."/>
            <person name="Erikstad H.A."/>
            <person name="Birkeland N.K."/>
        </authorList>
    </citation>
    <scope>NUCLEOTIDE SEQUENCE</scope>
    <source>
        <strain evidence="11">Kam1</strain>
    </source>
</reference>
<dbReference type="HAMAP" id="MF_01365_B">
    <property type="entry name" value="Ribosomal_uL6_B"/>
    <property type="match status" value="1"/>
</dbReference>
<feature type="domain" description="Large ribosomal subunit protein uL6 alpha-beta" evidence="9">
    <location>
        <begin position="91"/>
        <end position="164"/>
    </location>
</feature>
<keyword evidence="5 6" id="KW-0687">Ribonucleoprotein</keyword>
<proteinExistence type="inferred from homology"/>
<evidence type="ECO:0000313" key="13">
    <source>
        <dbReference type="Proteomes" id="UP000315925"/>
    </source>
</evidence>